<gene>
    <name evidence="3" type="ORF">DM02DRAFT_676353</name>
</gene>
<evidence type="ECO:0000313" key="4">
    <source>
        <dbReference type="Proteomes" id="UP000244855"/>
    </source>
</evidence>
<reference evidence="3 4" key="1">
    <citation type="journal article" date="2018" name="Sci. Rep.">
        <title>Comparative genomics provides insights into the lifestyle and reveals functional heterogeneity of dark septate endophytic fungi.</title>
        <authorList>
            <person name="Knapp D.G."/>
            <person name="Nemeth J.B."/>
            <person name="Barry K."/>
            <person name="Hainaut M."/>
            <person name="Henrissat B."/>
            <person name="Johnson J."/>
            <person name="Kuo A."/>
            <person name="Lim J.H.P."/>
            <person name="Lipzen A."/>
            <person name="Nolan M."/>
            <person name="Ohm R.A."/>
            <person name="Tamas L."/>
            <person name="Grigoriev I.V."/>
            <person name="Spatafora J.W."/>
            <person name="Nagy L.G."/>
            <person name="Kovacs G.M."/>
        </authorList>
    </citation>
    <scope>NUCLEOTIDE SEQUENCE [LARGE SCALE GENOMIC DNA]</scope>
    <source>
        <strain evidence="3 4">DSE2036</strain>
    </source>
</reference>
<dbReference type="AlphaFoldDB" id="A0A2V1D802"/>
<keyword evidence="4" id="KW-1185">Reference proteome</keyword>
<feature type="domain" description="Heterokaryon incompatibility" evidence="2">
    <location>
        <begin position="205"/>
        <end position="339"/>
    </location>
</feature>
<sequence>MEARGTDPTTFTNLQSALNRDGICQDCRKIRFETFLDGGRLVSRSRILDYHSIPLPQLNGDRDCKLCRFLYEVREHPSKIMETEPSYRLLVYLAAKRTFGMSPKTQPFSIFRVLPVKKEFGSFDVHDANGVIMEHDETRGSVGGRQIQPHISSSLVSQWLQLCDSNHTALCKQRFAPSVPNGFRVIDCVSRAILRWEDVNPESKYLTLSYVWGNTASDVVPDDYLDSSVVPRTIEDTIYLTIQLGYRYLWIDRYCIPQKDPENREIQLQSMDRIYEQSSITVIAAAGLDPHYGLPGIGSNTRPPQPYVHLGKKSLIYTPYATKDIATSKWNGRGWTYQEGLLSRRRLIFTEHQVYFQCNAMHCVESMNLPLEQIHEESKQRMLDTFRIGMVFPLRGIGGVPEDIGDRINEYLRRSLTKQKDILDAFKGTITAFERKFPRDFSSLCGVPILFEQRLGASYALLLALTWDGIRNRNGQVLAIPQRRVGFPSWTWLGWKASSISLATTFTNVGLNIETPSSISMEYVDGEILDWNADRHRILARNSIGSFPTILRMYGLALDVIVSKCGMIFDDIESFTRLHANSFDSVNASILQTLFQMVRKPYPKQGNDGKFVRFTLFPLCMVKGQELSTLVLYQPEGSDVFERVGVMRLWPHEGITPWYLELPRGPETPRLPDHLLNLDTAFDPSSPPNHKSPHGLGRWTPRQVRIG</sequence>
<dbReference type="STRING" id="97972.A0A2V1D802"/>
<protein>
    <submittedName>
        <fullName evidence="3">HET-domain-containing protein</fullName>
    </submittedName>
</protein>
<dbReference type="EMBL" id="KZ805545">
    <property type="protein sequence ID" value="PVH94230.1"/>
    <property type="molecule type" value="Genomic_DNA"/>
</dbReference>
<feature type="region of interest" description="Disordered" evidence="1">
    <location>
        <begin position="682"/>
        <end position="707"/>
    </location>
</feature>
<dbReference type="PANTHER" id="PTHR33112">
    <property type="entry name" value="DOMAIN PROTEIN, PUTATIVE-RELATED"/>
    <property type="match status" value="1"/>
</dbReference>
<organism evidence="3 4">
    <name type="scientific">Periconia macrospinosa</name>
    <dbReference type="NCBI Taxonomy" id="97972"/>
    <lineage>
        <taxon>Eukaryota</taxon>
        <taxon>Fungi</taxon>
        <taxon>Dikarya</taxon>
        <taxon>Ascomycota</taxon>
        <taxon>Pezizomycotina</taxon>
        <taxon>Dothideomycetes</taxon>
        <taxon>Pleosporomycetidae</taxon>
        <taxon>Pleosporales</taxon>
        <taxon>Massarineae</taxon>
        <taxon>Periconiaceae</taxon>
        <taxon>Periconia</taxon>
    </lineage>
</organism>
<proteinExistence type="predicted"/>
<dbReference type="PANTHER" id="PTHR33112:SF1">
    <property type="entry name" value="HETEROKARYON INCOMPATIBILITY DOMAIN-CONTAINING PROTEIN"/>
    <property type="match status" value="1"/>
</dbReference>
<dbReference type="InterPro" id="IPR010730">
    <property type="entry name" value="HET"/>
</dbReference>
<dbReference type="Proteomes" id="UP000244855">
    <property type="component" value="Unassembled WGS sequence"/>
</dbReference>
<dbReference type="OrthoDB" id="5428863at2759"/>
<evidence type="ECO:0000313" key="3">
    <source>
        <dbReference type="EMBL" id="PVH94230.1"/>
    </source>
</evidence>
<accession>A0A2V1D802</accession>
<evidence type="ECO:0000259" key="2">
    <source>
        <dbReference type="Pfam" id="PF06985"/>
    </source>
</evidence>
<name>A0A2V1D802_9PLEO</name>
<dbReference type="Pfam" id="PF06985">
    <property type="entry name" value="HET"/>
    <property type="match status" value="1"/>
</dbReference>
<evidence type="ECO:0000256" key="1">
    <source>
        <dbReference type="SAM" id="MobiDB-lite"/>
    </source>
</evidence>